<dbReference type="Proteomes" id="UP000663828">
    <property type="component" value="Unassembled WGS sequence"/>
</dbReference>
<dbReference type="Gene3D" id="1.10.238.10">
    <property type="entry name" value="EF-hand"/>
    <property type="match status" value="1"/>
</dbReference>
<feature type="compositionally biased region" description="Basic and acidic residues" evidence="1">
    <location>
        <begin position="582"/>
        <end position="598"/>
    </location>
</feature>
<dbReference type="AlphaFoldDB" id="A0A816DR67"/>
<feature type="compositionally biased region" description="Basic and acidic residues" evidence="1">
    <location>
        <begin position="1"/>
        <end position="15"/>
    </location>
</feature>
<feature type="region of interest" description="Disordered" evidence="1">
    <location>
        <begin position="552"/>
        <end position="713"/>
    </location>
</feature>
<dbReference type="EMBL" id="CAJNOR010008688">
    <property type="protein sequence ID" value="CAF1636252.1"/>
    <property type="molecule type" value="Genomic_DNA"/>
</dbReference>
<proteinExistence type="predicted"/>
<feature type="compositionally biased region" description="Low complexity" evidence="1">
    <location>
        <begin position="60"/>
        <end position="100"/>
    </location>
</feature>
<name>A0A816DR67_ADIRI</name>
<evidence type="ECO:0000313" key="2">
    <source>
        <dbReference type="EMBL" id="CAF1636252.1"/>
    </source>
</evidence>
<feature type="compositionally biased region" description="Basic and acidic residues" evidence="1">
    <location>
        <begin position="116"/>
        <end position="125"/>
    </location>
</feature>
<reference evidence="2" key="1">
    <citation type="submission" date="2021-02" db="EMBL/GenBank/DDBJ databases">
        <authorList>
            <person name="Nowell W R."/>
        </authorList>
    </citation>
    <scope>NUCLEOTIDE SEQUENCE</scope>
</reference>
<feature type="compositionally biased region" description="Low complexity" evidence="1">
    <location>
        <begin position="626"/>
        <end position="654"/>
    </location>
</feature>
<feature type="compositionally biased region" description="Low complexity" evidence="1">
    <location>
        <begin position="443"/>
        <end position="480"/>
    </location>
</feature>
<feature type="compositionally biased region" description="Basic and acidic residues" evidence="1">
    <location>
        <begin position="655"/>
        <end position="692"/>
    </location>
</feature>
<evidence type="ECO:0000313" key="3">
    <source>
        <dbReference type="Proteomes" id="UP000663828"/>
    </source>
</evidence>
<feature type="compositionally biased region" description="Basic and acidic residues" evidence="1">
    <location>
        <begin position="353"/>
        <end position="375"/>
    </location>
</feature>
<feature type="compositionally biased region" description="Basic and acidic residues" evidence="1">
    <location>
        <begin position="132"/>
        <end position="143"/>
    </location>
</feature>
<feature type="compositionally biased region" description="Basic and acidic residues" evidence="1">
    <location>
        <begin position="703"/>
        <end position="713"/>
    </location>
</feature>
<feature type="region of interest" description="Disordered" evidence="1">
    <location>
        <begin position="351"/>
        <end position="491"/>
    </location>
</feature>
<accession>A0A816DR67</accession>
<feature type="compositionally biased region" description="Low complexity" evidence="1">
    <location>
        <begin position="391"/>
        <end position="431"/>
    </location>
</feature>
<gene>
    <name evidence="2" type="ORF">XAT740_LOCUS52532</name>
</gene>
<feature type="compositionally biased region" description="Low complexity" evidence="1">
    <location>
        <begin position="16"/>
        <end position="26"/>
    </location>
</feature>
<organism evidence="2 3">
    <name type="scientific">Adineta ricciae</name>
    <name type="common">Rotifer</name>
    <dbReference type="NCBI Taxonomy" id="249248"/>
    <lineage>
        <taxon>Eukaryota</taxon>
        <taxon>Metazoa</taxon>
        <taxon>Spiralia</taxon>
        <taxon>Gnathifera</taxon>
        <taxon>Rotifera</taxon>
        <taxon>Eurotatoria</taxon>
        <taxon>Bdelloidea</taxon>
        <taxon>Adinetida</taxon>
        <taxon>Adinetidae</taxon>
        <taxon>Adineta</taxon>
    </lineage>
</organism>
<keyword evidence="3" id="KW-1185">Reference proteome</keyword>
<evidence type="ECO:0000256" key="1">
    <source>
        <dbReference type="SAM" id="MobiDB-lite"/>
    </source>
</evidence>
<comment type="caution">
    <text evidence="2">The sequence shown here is derived from an EMBL/GenBank/DDBJ whole genome shotgun (WGS) entry which is preliminary data.</text>
</comment>
<sequence>STKTETTTEEKKEEAPSASNAPPAVEVVKEETKTETTIEGKDKSVSEDTSKSGDAKTEEVSQATSSASATQETPKTGETTSVTSTETKTESEPALASSAPDAKDAKSAAENTTITDDSKKEDESKLQAAPASEKDDNKPKDVDFPIVKDSAKNLTDFQRKKAEYFFNVNLDIENKKYVTWDDVEFYLLFHVTAAGKEGADGGELEKRLSRAARAFWEHIHDQVPSSDGKRDKVTLEQFLDTWASLIDYFFKNGKLPSLVQDLVDLGFELYSKKDGDGTSSSIPASSFDQLFQKMNLEPRHALVAYTFLTENGTKPLDADKVNSIVRAVITSSDDVHNSRFLLPGFANTITTKPTEKDAKQETPAADKDTADKEAPKPSQPEQPSEPKEAPKPSSEPNAASTNQQKQQQQAGTPQTPSGSAKTQQTPTSPQQPGKPPSPGAPGGTVRPPQSPTRPQQPQQPGRPSQPNGVQSYQQQQQQLQPGARLTPQQQKDFIKLQDDNIRRLLSYYHLDDREVVEVDDGPAHRFLLVHPERPLPPYVQQNKQLLQQLQGGPTILSPPALPSGQQTRPAPTPSQPAPGRETPSDDGKPKVTLEERLASGEAQKGPTIPLRNLQQQGTEAPTAIRQVYPPVSGSQQQQQKTQAGGYGQQTQVEQPKQEEQLKEEEPLKQEGPSKSEEQKKPEEQTKSDESSETKVSSSSSGQTDEKKEITKEDEEKIVESVLKQMTPIVEQLVAAEVRRTLLAKEGGQDDDNDFVPFPFMFGGGPMPPPGANFGGVSGGAAFIPPELLMSMMSDLARGGVAGDMPDFSANAPPRGPGGAPVGVGGFMMFADDSQMMGGQPPRP</sequence>
<feature type="compositionally biased region" description="Basic and acidic residues" evidence="1">
    <location>
        <begin position="27"/>
        <end position="59"/>
    </location>
</feature>
<feature type="region of interest" description="Disordered" evidence="1">
    <location>
        <begin position="1"/>
        <end position="144"/>
    </location>
</feature>
<protein>
    <submittedName>
        <fullName evidence="2">Uncharacterized protein</fullName>
    </submittedName>
</protein>
<feature type="non-terminal residue" evidence="2">
    <location>
        <position position="843"/>
    </location>
</feature>